<feature type="region of interest" description="Disordered" evidence="5">
    <location>
        <begin position="34"/>
        <end position="221"/>
    </location>
</feature>
<evidence type="ECO:0000256" key="5">
    <source>
        <dbReference type="SAM" id="MobiDB-lite"/>
    </source>
</evidence>
<dbReference type="EMBL" id="ML978744">
    <property type="protein sequence ID" value="KAF2084241.1"/>
    <property type="molecule type" value="Genomic_DNA"/>
</dbReference>
<evidence type="ECO:0000313" key="6">
    <source>
        <dbReference type="EMBL" id="KAF2084241.1"/>
    </source>
</evidence>
<keyword evidence="3" id="KW-0175">Coiled coil</keyword>
<evidence type="ECO:0000256" key="2">
    <source>
        <dbReference type="ARBA" id="ARBA00007175"/>
    </source>
</evidence>
<comment type="similarity">
    <text evidence="2">Belongs to the RRP17 family.</text>
</comment>
<comment type="subcellular location">
    <subcellularLocation>
        <location evidence="1">Nucleus</location>
        <location evidence="1">Nucleolus</location>
    </subcellularLocation>
</comment>
<comment type="caution">
    <text evidence="6">The sequence shown here is derived from an EMBL/GenBank/DDBJ whole genome shotgun (WGS) entry which is preliminary data.</text>
</comment>
<dbReference type="GO" id="GO:0019843">
    <property type="term" value="F:rRNA binding"/>
    <property type="evidence" value="ECO:0007669"/>
    <property type="project" value="TreeGrafter"/>
</dbReference>
<evidence type="ECO:0000256" key="1">
    <source>
        <dbReference type="ARBA" id="ARBA00004604"/>
    </source>
</evidence>
<evidence type="ECO:0000313" key="7">
    <source>
        <dbReference type="Proteomes" id="UP000799776"/>
    </source>
</evidence>
<name>A0A9P4LVM1_9PEZI</name>
<gene>
    <name evidence="6" type="ORF">K490DRAFT_76026</name>
</gene>
<reference evidence="6" key="1">
    <citation type="journal article" date="2020" name="Stud. Mycol.">
        <title>101 Dothideomycetes genomes: a test case for predicting lifestyles and emergence of pathogens.</title>
        <authorList>
            <person name="Haridas S."/>
            <person name="Albert R."/>
            <person name="Binder M."/>
            <person name="Bloem J."/>
            <person name="Labutti K."/>
            <person name="Salamov A."/>
            <person name="Andreopoulos B."/>
            <person name="Baker S."/>
            <person name="Barry K."/>
            <person name="Bills G."/>
            <person name="Bluhm B."/>
            <person name="Cannon C."/>
            <person name="Castanera R."/>
            <person name="Culley D."/>
            <person name="Daum C."/>
            <person name="Ezra D."/>
            <person name="Gonzalez J."/>
            <person name="Henrissat B."/>
            <person name="Kuo A."/>
            <person name="Liang C."/>
            <person name="Lipzen A."/>
            <person name="Lutzoni F."/>
            <person name="Magnuson J."/>
            <person name="Mondo S."/>
            <person name="Nolan M."/>
            <person name="Ohm R."/>
            <person name="Pangilinan J."/>
            <person name="Park H.-J."/>
            <person name="Ramirez L."/>
            <person name="Alfaro M."/>
            <person name="Sun H."/>
            <person name="Tritt A."/>
            <person name="Yoshinaga Y."/>
            <person name="Zwiers L.-H."/>
            <person name="Turgeon B."/>
            <person name="Goodwin S."/>
            <person name="Spatafora J."/>
            <person name="Crous P."/>
            <person name="Grigoriev I."/>
        </authorList>
    </citation>
    <scope>NUCLEOTIDE SEQUENCE</scope>
    <source>
        <strain evidence="6">CBS 121410</strain>
    </source>
</reference>
<dbReference type="InterPro" id="IPR019186">
    <property type="entry name" value="Nucleolar_protein_12"/>
</dbReference>
<organism evidence="6 7">
    <name type="scientific">Saccharata proteae CBS 121410</name>
    <dbReference type="NCBI Taxonomy" id="1314787"/>
    <lineage>
        <taxon>Eukaryota</taxon>
        <taxon>Fungi</taxon>
        <taxon>Dikarya</taxon>
        <taxon>Ascomycota</taxon>
        <taxon>Pezizomycotina</taxon>
        <taxon>Dothideomycetes</taxon>
        <taxon>Dothideomycetes incertae sedis</taxon>
        <taxon>Botryosphaeriales</taxon>
        <taxon>Saccharataceae</taxon>
        <taxon>Saccharata</taxon>
    </lineage>
</organism>
<sequence length="221" mass="25546">MAPPRKRVKTQAVEEVTFDDSARAEYLTGFHKRKQERIKHSQQLAAKREREERVAQRKEIRQQRKEDMERHVAEVNALLRKANGSGDEDEDDDDEAEEWGGIEDAPEPVDREDEYIDEDKYTTVTVESVDIGRDGFSRPSENDEDSEGGEAENKRGKDGEKEDAVAKTEGGKKRLWTKEKPKGEAKKKKPKFRYESKAERRVTKSKQREKNSKQANARRGK</sequence>
<evidence type="ECO:0000256" key="4">
    <source>
        <dbReference type="ARBA" id="ARBA00023242"/>
    </source>
</evidence>
<evidence type="ECO:0000256" key="3">
    <source>
        <dbReference type="ARBA" id="ARBA00023054"/>
    </source>
</evidence>
<accession>A0A9P4LVM1</accession>
<feature type="compositionally biased region" description="Acidic residues" evidence="5">
    <location>
        <begin position="86"/>
        <end position="117"/>
    </location>
</feature>
<protein>
    <recommendedName>
        <fullName evidence="8">Nucleolar protein 12</fullName>
    </recommendedName>
</protein>
<dbReference type="OrthoDB" id="551633at2759"/>
<dbReference type="AlphaFoldDB" id="A0A9P4LVM1"/>
<dbReference type="Proteomes" id="UP000799776">
    <property type="component" value="Unassembled WGS sequence"/>
</dbReference>
<dbReference type="PANTHER" id="PTHR14577">
    <property type="entry name" value="NUCLEOLAR PROTEIN 12"/>
    <property type="match status" value="1"/>
</dbReference>
<dbReference type="GO" id="GO:0005730">
    <property type="term" value="C:nucleolus"/>
    <property type="evidence" value="ECO:0007669"/>
    <property type="project" value="UniProtKB-SubCell"/>
</dbReference>
<proteinExistence type="inferred from homology"/>
<feature type="compositionally biased region" description="Basic and acidic residues" evidence="5">
    <location>
        <begin position="46"/>
        <end position="73"/>
    </location>
</feature>
<dbReference type="Pfam" id="PF09805">
    <property type="entry name" value="Nop25"/>
    <property type="match status" value="1"/>
</dbReference>
<evidence type="ECO:0008006" key="8">
    <source>
        <dbReference type="Google" id="ProtNLM"/>
    </source>
</evidence>
<keyword evidence="7" id="KW-1185">Reference proteome</keyword>
<keyword evidence="4" id="KW-0539">Nucleus</keyword>
<feature type="compositionally biased region" description="Basic and acidic residues" evidence="5">
    <location>
        <begin position="151"/>
        <end position="184"/>
    </location>
</feature>
<feature type="compositionally biased region" description="Basic and acidic residues" evidence="5">
    <location>
        <begin position="192"/>
        <end position="212"/>
    </location>
</feature>
<dbReference type="PANTHER" id="PTHR14577:SF0">
    <property type="entry name" value="NUCLEOLAR PROTEIN 12"/>
    <property type="match status" value="1"/>
</dbReference>